<evidence type="ECO:0000313" key="2">
    <source>
        <dbReference type="Proteomes" id="UP000188268"/>
    </source>
</evidence>
<dbReference type="Proteomes" id="UP000188268">
    <property type="component" value="Unassembled WGS sequence"/>
</dbReference>
<dbReference type="Gramene" id="OMO53627">
    <property type="protein sequence ID" value="OMO53627"/>
    <property type="gene ID" value="CCACVL1_28494"/>
</dbReference>
<dbReference type="AlphaFoldDB" id="A0A1R3G6E3"/>
<keyword evidence="2" id="KW-1185">Reference proteome</keyword>
<gene>
    <name evidence="1" type="ORF">CCACVL1_28494</name>
</gene>
<reference evidence="1 2" key="1">
    <citation type="submission" date="2013-09" db="EMBL/GenBank/DDBJ databases">
        <title>Corchorus capsularis genome sequencing.</title>
        <authorList>
            <person name="Alam M."/>
            <person name="Haque M.S."/>
            <person name="Islam M.S."/>
            <person name="Emdad E.M."/>
            <person name="Islam M.M."/>
            <person name="Ahmed B."/>
            <person name="Halim A."/>
            <person name="Hossen Q.M.M."/>
            <person name="Hossain M.Z."/>
            <person name="Ahmed R."/>
            <person name="Khan M.M."/>
            <person name="Islam R."/>
            <person name="Rashid M.M."/>
            <person name="Khan S.A."/>
            <person name="Rahman M.S."/>
            <person name="Alam M."/>
        </authorList>
    </citation>
    <scope>NUCLEOTIDE SEQUENCE [LARGE SCALE GENOMIC DNA]</scope>
    <source>
        <strain evidence="2">cv. CVL-1</strain>
        <tissue evidence="1">Whole seedling</tissue>
    </source>
</reference>
<accession>A0A1R3G6E3</accession>
<proteinExistence type="predicted"/>
<comment type="caution">
    <text evidence="1">The sequence shown here is derived from an EMBL/GenBank/DDBJ whole genome shotgun (WGS) entry which is preliminary data.</text>
</comment>
<evidence type="ECO:0000313" key="1">
    <source>
        <dbReference type="EMBL" id="OMO53627.1"/>
    </source>
</evidence>
<name>A0A1R3G6E3_COCAP</name>
<sequence>MAGKKFAVSSSCYAWRETTHRREILRLSSRQKLLPGKDIYMYK</sequence>
<protein>
    <submittedName>
        <fullName evidence="1">Uncharacterized protein</fullName>
    </submittedName>
</protein>
<organism evidence="1 2">
    <name type="scientific">Corchorus capsularis</name>
    <name type="common">Jute</name>
    <dbReference type="NCBI Taxonomy" id="210143"/>
    <lineage>
        <taxon>Eukaryota</taxon>
        <taxon>Viridiplantae</taxon>
        <taxon>Streptophyta</taxon>
        <taxon>Embryophyta</taxon>
        <taxon>Tracheophyta</taxon>
        <taxon>Spermatophyta</taxon>
        <taxon>Magnoliopsida</taxon>
        <taxon>eudicotyledons</taxon>
        <taxon>Gunneridae</taxon>
        <taxon>Pentapetalae</taxon>
        <taxon>rosids</taxon>
        <taxon>malvids</taxon>
        <taxon>Malvales</taxon>
        <taxon>Malvaceae</taxon>
        <taxon>Grewioideae</taxon>
        <taxon>Apeibeae</taxon>
        <taxon>Corchorus</taxon>
    </lineage>
</organism>
<dbReference type="EMBL" id="AWWV01015157">
    <property type="protein sequence ID" value="OMO53627.1"/>
    <property type="molecule type" value="Genomic_DNA"/>
</dbReference>